<dbReference type="STRING" id="1314783.A0A165MSZ1"/>
<dbReference type="OrthoDB" id="3133167at2759"/>
<dbReference type="EMBL" id="KV429095">
    <property type="protein sequence ID" value="KZT66081.1"/>
    <property type="molecule type" value="Genomic_DNA"/>
</dbReference>
<evidence type="ECO:0000313" key="2">
    <source>
        <dbReference type="Proteomes" id="UP000076727"/>
    </source>
</evidence>
<dbReference type="Proteomes" id="UP000076727">
    <property type="component" value="Unassembled WGS sequence"/>
</dbReference>
<keyword evidence="2" id="KW-1185">Reference proteome</keyword>
<accession>A0A165MSZ1</accession>
<reference evidence="1 2" key="1">
    <citation type="journal article" date="2016" name="Mol. Biol. Evol.">
        <title>Comparative Genomics of Early-Diverging Mushroom-Forming Fungi Provides Insights into the Origins of Lignocellulose Decay Capabilities.</title>
        <authorList>
            <person name="Nagy L.G."/>
            <person name="Riley R."/>
            <person name="Tritt A."/>
            <person name="Adam C."/>
            <person name="Daum C."/>
            <person name="Floudas D."/>
            <person name="Sun H."/>
            <person name="Yadav J.S."/>
            <person name="Pangilinan J."/>
            <person name="Larsson K.H."/>
            <person name="Matsuura K."/>
            <person name="Barry K."/>
            <person name="Labutti K."/>
            <person name="Kuo R."/>
            <person name="Ohm R.A."/>
            <person name="Bhattacharya S.S."/>
            <person name="Shirouzu T."/>
            <person name="Yoshinaga Y."/>
            <person name="Martin F.M."/>
            <person name="Grigoriev I.V."/>
            <person name="Hibbett D.S."/>
        </authorList>
    </citation>
    <scope>NUCLEOTIDE SEQUENCE [LARGE SCALE GENOMIC DNA]</scope>
    <source>
        <strain evidence="1 2">L-15889</strain>
    </source>
</reference>
<protein>
    <submittedName>
        <fullName evidence="1">Uncharacterized protein</fullName>
    </submittedName>
</protein>
<sequence length="80" mass="8703">MAPIADHRTPAGHPFFQYLVAALSVYELGPSSVPVPKYDGPSDWQTDSILRSLTAVARRMYTAEEALAAIRASENRGPES</sequence>
<name>A0A165MSZ1_9APHY</name>
<dbReference type="AlphaFoldDB" id="A0A165MSZ1"/>
<evidence type="ECO:0000313" key="1">
    <source>
        <dbReference type="EMBL" id="KZT66081.1"/>
    </source>
</evidence>
<organism evidence="1 2">
    <name type="scientific">Daedalea quercina L-15889</name>
    <dbReference type="NCBI Taxonomy" id="1314783"/>
    <lineage>
        <taxon>Eukaryota</taxon>
        <taxon>Fungi</taxon>
        <taxon>Dikarya</taxon>
        <taxon>Basidiomycota</taxon>
        <taxon>Agaricomycotina</taxon>
        <taxon>Agaricomycetes</taxon>
        <taxon>Polyporales</taxon>
        <taxon>Fomitopsis</taxon>
    </lineage>
</organism>
<gene>
    <name evidence="1" type="ORF">DAEQUDRAFT_642072</name>
</gene>
<feature type="non-terminal residue" evidence="1">
    <location>
        <position position="80"/>
    </location>
</feature>
<proteinExistence type="predicted"/>